<dbReference type="PANTHER" id="PTHR30469">
    <property type="entry name" value="MULTIDRUG RESISTANCE PROTEIN MDTA"/>
    <property type="match status" value="1"/>
</dbReference>
<dbReference type="InterPro" id="IPR058624">
    <property type="entry name" value="MdtA-like_HH"/>
</dbReference>
<dbReference type="RefSeq" id="WP_123638693.1">
    <property type="nucleotide sequence ID" value="NZ_RJUK01000001.1"/>
</dbReference>
<feature type="domain" description="Multidrug resistance protein MdtA-like alpha-helical hairpin" evidence="4">
    <location>
        <begin position="100"/>
        <end position="168"/>
    </location>
</feature>
<dbReference type="SUPFAM" id="SSF111369">
    <property type="entry name" value="HlyD-like secretion proteins"/>
    <property type="match status" value="1"/>
</dbReference>
<proteinExistence type="inferred from homology"/>
<accession>A0A3N1P2C2</accession>
<feature type="domain" description="CusB-like beta-barrel" evidence="5">
    <location>
        <begin position="208"/>
        <end position="278"/>
    </location>
</feature>
<feature type="compositionally biased region" description="Low complexity" evidence="3">
    <location>
        <begin position="19"/>
        <end position="28"/>
    </location>
</feature>
<dbReference type="Gene3D" id="2.40.30.170">
    <property type="match status" value="1"/>
</dbReference>
<dbReference type="Proteomes" id="UP000273643">
    <property type="component" value="Unassembled WGS sequence"/>
</dbReference>
<reference evidence="6 7" key="1">
    <citation type="submission" date="2018-11" db="EMBL/GenBank/DDBJ databases">
        <title>Genomic Encyclopedia of Type Strains, Phase IV (KMG-IV): sequencing the most valuable type-strain genomes for metagenomic binning, comparative biology and taxonomic classification.</title>
        <authorList>
            <person name="Goeker M."/>
        </authorList>
    </citation>
    <scope>NUCLEOTIDE SEQUENCE [LARGE SCALE GENOMIC DNA]</scope>
    <source>
        <strain evidence="6 7">DSM 16974</strain>
    </source>
</reference>
<dbReference type="PANTHER" id="PTHR30469:SF18">
    <property type="entry name" value="RESISTANCE-NODULATION-CELL DIVISION (RND) EFFLUX MEMBRANE FUSION PROTEIN-RELATED"/>
    <property type="match status" value="1"/>
</dbReference>
<dbReference type="GO" id="GO:0015562">
    <property type="term" value="F:efflux transmembrane transporter activity"/>
    <property type="evidence" value="ECO:0007669"/>
    <property type="project" value="TreeGrafter"/>
</dbReference>
<dbReference type="EMBL" id="RJUK01000001">
    <property type="protein sequence ID" value="ROQ21758.1"/>
    <property type="molecule type" value="Genomic_DNA"/>
</dbReference>
<dbReference type="OrthoDB" id="5730196at2"/>
<dbReference type="InterPro" id="IPR058792">
    <property type="entry name" value="Beta-barrel_RND_2"/>
</dbReference>
<sequence length="354" mass="38419">MKRWIALIAVSLFLGACSDSDSPATASPDRSDPGLDTQRIEPVSVAEETRLDGVLEAVHRSTVSSEVSARVMELPFDVDDYVEKGEVIVRFRDADQQAQMATAQATLQEARAQLTEARQSYERGQELFERELIARAELDRLTSTFESTQARVSAAEAGVRAAQENLERTVVRAPYSGIVEERHIELGETAGAGQPLLTGLSLEHLRAVVEVPQSLVGPLREHGEARVVLPDGTSLAATEVRISPAASEGSHTFRTRVTLPEGDHQVFPGTLVKVAFKRGEQDLLRVPASAVVQRSEVTGLYVVHPDHRIELRQVRAGELTPDGHRVILSGLAAGERVALDPIAAGIALKERQAQ</sequence>
<evidence type="ECO:0000256" key="1">
    <source>
        <dbReference type="ARBA" id="ARBA00009477"/>
    </source>
</evidence>
<comment type="caution">
    <text evidence="6">The sequence shown here is derived from an EMBL/GenBank/DDBJ whole genome shotgun (WGS) entry which is preliminary data.</text>
</comment>
<dbReference type="Pfam" id="PF25876">
    <property type="entry name" value="HH_MFP_RND"/>
    <property type="match status" value="1"/>
</dbReference>
<evidence type="ECO:0000259" key="5">
    <source>
        <dbReference type="Pfam" id="PF25954"/>
    </source>
</evidence>
<dbReference type="PROSITE" id="PS51257">
    <property type="entry name" value="PROKAR_LIPOPROTEIN"/>
    <property type="match status" value="1"/>
</dbReference>
<name>A0A3N1P2C2_9GAMM</name>
<dbReference type="InterPro" id="IPR006143">
    <property type="entry name" value="RND_pump_MFP"/>
</dbReference>
<dbReference type="Gene3D" id="2.40.420.20">
    <property type="match status" value="1"/>
</dbReference>
<protein>
    <submittedName>
        <fullName evidence="6">RND family efflux transporter MFP subunit</fullName>
    </submittedName>
</protein>
<dbReference type="Gene3D" id="2.40.50.100">
    <property type="match status" value="1"/>
</dbReference>
<feature type="region of interest" description="Disordered" evidence="3">
    <location>
        <begin position="19"/>
        <end position="39"/>
    </location>
</feature>
<dbReference type="NCBIfam" id="TIGR01730">
    <property type="entry name" value="RND_mfp"/>
    <property type="match status" value="1"/>
</dbReference>
<evidence type="ECO:0000313" key="6">
    <source>
        <dbReference type="EMBL" id="ROQ21758.1"/>
    </source>
</evidence>
<dbReference type="Gene3D" id="1.10.287.470">
    <property type="entry name" value="Helix hairpin bin"/>
    <property type="match status" value="1"/>
</dbReference>
<dbReference type="Pfam" id="PF25954">
    <property type="entry name" value="Beta-barrel_RND_2"/>
    <property type="match status" value="1"/>
</dbReference>
<feature type="coiled-coil region" evidence="2">
    <location>
        <begin position="93"/>
        <end position="127"/>
    </location>
</feature>
<evidence type="ECO:0000313" key="7">
    <source>
        <dbReference type="Proteomes" id="UP000273643"/>
    </source>
</evidence>
<evidence type="ECO:0000256" key="2">
    <source>
        <dbReference type="SAM" id="Coils"/>
    </source>
</evidence>
<comment type="similarity">
    <text evidence="1">Belongs to the membrane fusion protein (MFP) (TC 8.A.1) family.</text>
</comment>
<keyword evidence="2" id="KW-0175">Coiled coil</keyword>
<gene>
    <name evidence="6" type="ORF">EDC38_2385</name>
</gene>
<evidence type="ECO:0000256" key="3">
    <source>
        <dbReference type="SAM" id="MobiDB-lite"/>
    </source>
</evidence>
<keyword evidence="7" id="KW-1185">Reference proteome</keyword>
<dbReference type="AlphaFoldDB" id="A0A3N1P2C2"/>
<evidence type="ECO:0000259" key="4">
    <source>
        <dbReference type="Pfam" id="PF25876"/>
    </source>
</evidence>
<dbReference type="GO" id="GO:1990281">
    <property type="term" value="C:efflux pump complex"/>
    <property type="evidence" value="ECO:0007669"/>
    <property type="project" value="TreeGrafter"/>
</dbReference>
<organism evidence="6 7">
    <name type="scientific">Marinimicrobium koreense</name>
    <dbReference type="NCBI Taxonomy" id="306545"/>
    <lineage>
        <taxon>Bacteria</taxon>
        <taxon>Pseudomonadati</taxon>
        <taxon>Pseudomonadota</taxon>
        <taxon>Gammaproteobacteria</taxon>
        <taxon>Cellvibrionales</taxon>
        <taxon>Cellvibrionaceae</taxon>
        <taxon>Marinimicrobium</taxon>
    </lineage>
</organism>